<dbReference type="SMART" id="SM00066">
    <property type="entry name" value="GAL4"/>
    <property type="match status" value="1"/>
</dbReference>
<dbReference type="InterPro" id="IPR050987">
    <property type="entry name" value="AtrR-like"/>
</dbReference>
<dbReference type="GO" id="GO:0000981">
    <property type="term" value="F:DNA-binding transcription factor activity, RNA polymerase II-specific"/>
    <property type="evidence" value="ECO:0007669"/>
    <property type="project" value="InterPro"/>
</dbReference>
<dbReference type="GO" id="GO:0008270">
    <property type="term" value="F:zinc ion binding"/>
    <property type="evidence" value="ECO:0007669"/>
    <property type="project" value="InterPro"/>
</dbReference>
<feature type="region of interest" description="Disordered" evidence="3">
    <location>
        <begin position="1"/>
        <end position="34"/>
    </location>
</feature>
<dbReference type="OrthoDB" id="2283631at2759"/>
<evidence type="ECO:0000256" key="3">
    <source>
        <dbReference type="SAM" id="MobiDB-lite"/>
    </source>
</evidence>
<evidence type="ECO:0000313" key="5">
    <source>
        <dbReference type="EMBL" id="ORE09834.1"/>
    </source>
</evidence>
<keyword evidence="1" id="KW-0479">Metal-binding</keyword>
<dbReference type="SMART" id="SM00906">
    <property type="entry name" value="Fungal_trans"/>
    <property type="match status" value="1"/>
</dbReference>
<evidence type="ECO:0000259" key="4">
    <source>
        <dbReference type="PROSITE" id="PS50048"/>
    </source>
</evidence>
<dbReference type="CDD" id="cd00067">
    <property type="entry name" value="GAL4"/>
    <property type="match status" value="1"/>
</dbReference>
<name>A0A1X0RCR5_RHIZD</name>
<dbReference type="CDD" id="cd12148">
    <property type="entry name" value="fungal_TF_MHR"/>
    <property type="match status" value="1"/>
</dbReference>
<dbReference type="InterPro" id="IPR007219">
    <property type="entry name" value="XnlR_reg_dom"/>
</dbReference>
<gene>
    <name evidence="5" type="ORF">BCV72DRAFT_52977</name>
</gene>
<dbReference type="InterPro" id="IPR001138">
    <property type="entry name" value="Zn2Cys6_DnaBD"/>
</dbReference>
<dbReference type="SUPFAM" id="SSF57701">
    <property type="entry name" value="Zn2/Cys6 DNA-binding domain"/>
    <property type="match status" value="1"/>
</dbReference>
<protein>
    <recommendedName>
        <fullName evidence="4">Zn(2)-C6 fungal-type domain-containing protein</fullName>
    </recommendedName>
</protein>
<dbReference type="Pfam" id="PF04082">
    <property type="entry name" value="Fungal_trans"/>
    <property type="match status" value="1"/>
</dbReference>
<sequence length="647" mass="74258">MQPMEQDTDSPATSPASSKRRSSVGSESKRKSPRACIPCRKRKVKCDGQSPCDRCVKANSACTFDKPPSKKESIKSTTESHTVKLKKLEQKLTQLSAVIDTEAPEPPLFPNSGPSKSEALLPVSTVGHASYIPDSCLRIDRVPTAFNLDENVDIILKELQPKPEIYNSEPIQEHLLGIYFQYIDPLLPILHKPSFYHQVKSHQPISSLLLNAIYCVSSRWDMSVPVREDEPRGWSYYQQAINLLNQQKEPQLSTVQALLLLLKYNEHVRRPGFVWRMRYYFQMIVRMCKDLGLQRDIMFNTSSPSVMIELEKRKRTFWAVYCYDVMMSIENGTPFHFNIKEYPIDNPYVLSDEANEHEKIMHFILLTKLMCCQAEIIDFLRRKHDPQFTVTNVITDWREEEAFNQLTGHLKTAIGMVTSITKFPTEDNMCYAVCFLYLAACFATISLHRPFAFQITDHSSPHTGHCTEAAFNIKHIIELILKCEAIEDMYCSIRGIQQVVHYLSAAVTVFQEAGFEHELNMLLDITKKLAAISPVTELTASRETNDTYQDEPLGIYQKQRKKKMTKYKHKSLELPITTPDTALYQPLTYDMTEQVHSQPLYHQMQSFGFHNNPIDQAMPNISSHQSLLGFLYTEDDMNDTSNNIPKT</sequence>
<dbReference type="PROSITE" id="PS50048">
    <property type="entry name" value="ZN2_CY6_FUNGAL_2"/>
    <property type="match status" value="1"/>
</dbReference>
<dbReference type="Proteomes" id="UP000242414">
    <property type="component" value="Unassembled WGS sequence"/>
</dbReference>
<dbReference type="Pfam" id="PF00172">
    <property type="entry name" value="Zn_clus"/>
    <property type="match status" value="1"/>
</dbReference>
<keyword evidence="2" id="KW-0539">Nucleus</keyword>
<organism evidence="5">
    <name type="scientific">Rhizopus microsporus var. microsporus</name>
    <dbReference type="NCBI Taxonomy" id="86635"/>
    <lineage>
        <taxon>Eukaryota</taxon>
        <taxon>Fungi</taxon>
        <taxon>Fungi incertae sedis</taxon>
        <taxon>Mucoromycota</taxon>
        <taxon>Mucoromycotina</taxon>
        <taxon>Mucoromycetes</taxon>
        <taxon>Mucorales</taxon>
        <taxon>Mucorineae</taxon>
        <taxon>Rhizopodaceae</taxon>
        <taxon>Rhizopus</taxon>
    </lineage>
</organism>
<accession>A0A1X0RCR5</accession>
<dbReference type="PROSITE" id="PS00463">
    <property type="entry name" value="ZN2_CY6_FUNGAL_1"/>
    <property type="match status" value="1"/>
</dbReference>
<dbReference type="AlphaFoldDB" id="A0A1X0RCR5"/>
<proteinExistence type="predicted"/>
<dbReference type="GO" id="GO:0006351">
    <property type="term" value="P:DNA-templated transcription"/>
    <property type="evidence" value="ECO:0007669"/>
    <property type="project" value="InterPro"/>
</dbReference>
<dbReference type="GO" id="GO:0003677">
    <property type="term" value="F:DNA binding"/>
    <property type="evidence" value="ECO:0007669"/>
    <property type="project" value="InterPro"/>
</dbReference>
<feature type="domain" description="Zn(2)-C6 fungal-type" evidence="4">
    <location>
        <begin position="35"/>
        <end position="64"/>
    </location>
</feature>
<evidence type="ECO:0000256" key="2">
    <source>
        <dbReference type="ARBA" id="ARBA00023242"/>
    </source>
</evidence>
<dbReference type="VEuPathDB" id="FungiDB:BCV72DRAFT_52977"/>
<dbReference type="InterPro" id="IPR036864">
    <property type="entry name" value="Zn2-C6_fun-type_DNA-bd_sf"/>
</dbReference>
<reference evidence="5" key="1">
    <citation type="journal article" date="2016" name="Proc. Natl. Acad. Sci. U.S.A.">
        <title>Lipid metabolic changes in an early divergent fungus govern the establishment of a mutualistic symbiosis with endobacteria.</title>
        <authorList>
            <person name="Lastovetsky O.A."/>
            <person name="Gaspar M.L."/>
            <person name="Mondo S.J."/>
            <person name="LaButti K.M."/>
            <person name="Sandor L."/>
            <person name="Grigoriev I.V."/>
            <person name="Henry S.A."/>
            <person name="Pawlowska T.E."/>
        </authorList>
    </citation>
    <scope>NUCLEOTIDE SEQUENCE [LARGE SCALE GENOMIC DNA]</scope>
    <source>
        <strain evidence="5">ATCC 52814</strain>
    </source>
</reference>
<dbReference type="PANTHER" id="PTHR46910">
    <property type="entry name" value="TRANSCRIPTION FACTOR PDR1"/>
    <property type="match status" value="1"/>
</dbReference>
<dbReference type="Gene3D" id="4.10.240.10">
    <property type="entry name" value="Zn(2)-C6 fungal-type DNA-binding domain"/>
    <property type="match status" value="1"/>
</dbReference>
<dbReference type="PANTHER" id="PTHR46910:SF1">
    <property type="entry name" value="MISCELLANEOUS ZN(II)2CYS6 TRANSCRIPTION FACTOR (EUROFUNG)-RELATED"/>
    <property type="match status" value="1"/>
</dbReference>
<evidence type="ECO:0000256" key="1">
    <source>
        <dbReference type="ARBA" id="ARBA00022723"/>
    </source>
</evidence>
<dbReference type="EMBL" id="KV921872">
    <property type="protein sequence ID" value="ORE09834.1"/>
    <property type="molecule type" value="Genomic_DNA"/>
</dbReference>